<keyword evidence="1" id="KW-0472">Membrane</keyword>
<evidence type="ECO:0000313" key="2">
    <source>
        <dbReference type="EMBL" id="MEQ2180342.1"/>
    </source>
</evidence>
<protein>
    <submittedName>
        <fullName evidence="2">Uncharacterized protein</fullName>
    </submittedName>
</protein>
<reference evidence="2 3" key="1">
    <citation type="submission" date="2021-06" db="EMBL/GenBank/DDBJ databases">
        <authorList>
            <person name="Palmer J.M."/>
        </authorList>
    </citation>
    <scope>NUCLEOTIDE SEQUENCE [LARGE SCALE GENOMIC DNA]</scope>
    <source>
        <strain evidence="2 3">GA_2019</strain>
        <tissue evidence="2">Muscle</tissue>
    </source>
</reference>
<keyword evidence="1" id="KW-0812">Transmembrane</keyword>
<keyword evidence="1" id="KW-1133">Transmembrane helix</keyword>
<dbReference type="Proteomes" id="UP001476798">
    <property type="component" value="Unassembled WGS sequence"/>
</dbReference>
<sequence length="99" mass="11185">MFSLQRDELHKISSDVPAAAGEANFLSDTQNKDNSHQTAELRQVESNNQLRIHVVSHSVSKKHADCMKYRMATNLHVFSIKLAIIVMVFMSLGLFSKKL</sequence>
<comment type="caution">
    <text evidence="2">The sequence shown here is derived from an EMBL/GenBank/DDBJ whole genome shotgun (WGS) entry which is preliminary data.</text>
</comment>
<feature type="transmembrane region" description="Helical" evidence="1">
    <location>
        <begin position="77"/>
        <end position="96"/>
    </location>
</feature>
<proteinExistence type="predicted"/>
<keyword evidence="3" id="KW-1185">Reference proteome</keyword>
<name>A0ABV0PA99_9TELE</name>
<dbReference type="EMBL" id="JAHRIO010069976">
    <property type="protein sequence ID" value="MEQ2180342.1"/>
    <property type="molecule type" value="Genomic_DNA"/>
</dbReference>
<organism evidence="2 3">
    <name type="scientific">Goodea atripinnis</name>
    <dbReference type="NCBI Taxonomy" id="208336"/>
    <lineage>
        <taxon>Eukaryota</taxon>
        <taxon>Metazoa</taxon>
        <taxon>Chordata</taxon>
        <taxon>Craniata</taxon>
        <taxon>Vertebrata</taxon>
        <taxon>Euteleostomi</taxon>
        <taxon>Actinopterygii</taxon>
        <taxon>Neopterygii</taxon>
        <taxon>Teleostei</taxon>
        <taxon>Neoteleostei</taxon>
        <taxon>Acanthomorphata</taxon>
        <taxon>Ovalentaria</taxon>
        <taxon>Atherinomorphae</taxon>
        <taxon>Cyprinodontiformes</taxon>
        <taxon>Goodeidae</taxon>
        <taxon>Goodea</taxon>
    </lineage>
</organism>
<gene>
    <name evidence="2" type="ORF">GOODEAATRI_000364</name>
</gene>
<evidence type="ECO:0000256" key="1">
    <source>
        <dbReference type="SAM" id="Phobius"/>
    </source>
</evidence>
<evidence type="ECO:0000313" key="3">
    <source>
        <dbReference type="Proteomes" id="UP001476798"/>
    </source>
</evidence>
<accession>A0ABV0PA99</accession>